<evidence type="ECO:0000313" key="2">
    <source>
        <dbReference type="Proteomes" id="UP000244338"/>
    </source>
</evidence>
<gene>
    <name evidence="1" type="ORF">BSOLF_0632</name>
</gene>
<protein>
    <submittedName>
        <fullName evidence="1">Uncharacterized protein</fullName>
    </submittedName>
</protein>
<dbReference type="EMBL" id="PEBX01000002">
    <property type="protein sequence ID" value="PTQ57770.1"/>
    <property type="molecule type" value="Genomic_DNA"/>
</dbReference>
<dbReference type="AlphaFoldDB" id="A0A2R6Y508"/>
<name>A0A2R6Y508_9BACL</name>
<dbReference type="Proteomes" id="UP000244338">
    <property type="component" value="Unassembled WGS sequence"/>
</dbReference>
<sequence length="37" mass="3960">MDDKPDNGHIKIATPMGFVLMVRGKGDIEKGSSAKNT</sequence>
<proteinExistence type="predicted"/>
<comment type="caution">
    <text evidence="1">The sequence shown here is derived from an EMBL/GenBank/DDBJ whole genome shotgun (WGS) entry which is preliminary data.</text>
</comment>
<accession>A0A2R6Y508</accession>
<evidence type="ECO:0000313" key="1">
    <source>
        <dbReference type="EMBL" id="PTQ57770.1"/>
    </source>
</evidence>
<organism evidence="1 2">
    <name type="scientific">Candidatus Carbonibacillus altaicus</name>
    <dbReference type="NCBI Taxonomy" id="2163959"/>
    <lineage>
        <taxon>Bacteria</taxon>
        <taxon>Bacillati</taxon>
        <taxon>Bacillota</taxon>
        <taxon>Bacilli</taxon>
        <taxon>Bacillales</taxon>
        <taxon>Candidatus Carbonibacillus</taxon>
    </lineage>
</organism>
<reference evidence="2" key="1">
    <citation type="journal article" date="2018" name="Sci. Rep.">
        <title>Lignite coal burning seam in the remote Altai Mountains harbors a hydrogen-driven thermophilic microbial community.</title>
        <authorList>
            <person name="Kadnikov V.V."/>
            <person name="Mardanov A.V."/>
            <person name="Ivasenko D.A."/>
            <person name="Antsiferov D.V."/>
            <person name="Beletsky A.V."/>
            <person name="Karnachuk O.V."/>
            <person name="Ravin N.V."/>
        </authorList>
    </citation>
    <scope>NUCLEOTIDE SEQUENCE [LARGE SCALE GENOMIC DNA]</scope>
</reference>